<keyword evidence="1" id="KW-1133">Transmembrane helix</keyword>
<reference evidence="2 3" key="1">
    <citation type="submission" date="2019-04" db="EMBL/GenBank/DDBJ databases">
        <title>Genomic characterization of Staphylococcus petrasii strains.</title>
        <authorList>
            <person name="Vrbovska V."/>
            <person name="Kovarovic V."/>
            <person name="Maslanova I."/>
            <person name="Indrakova A."/>
            <person name="Petras P."/>
            <person name="Sedo O."/>
            <person name="Svec P."/>
            <person name="Fisarova L."/>
            <person name="Sedlacek I."/>
            <person name="Doskar J."/>
            <person name="Pantucek R."/>
        </authorList>
    </citation>
    <scope>NUCLEOTIDE SEQUENCE [LARGE SCALE GENOMIC DNA]</scope>
    <source>
        <strain evidence="2 3">CCM 8529</strain>
        <plasmid evidence="2">pVVS1</plasmid>
    </source>
</reference>
<dbReference type="Proteomes" id="UP000297459">
    <property type="component" value="Unassembled WGS sequence"/>
</dbReference>
<sequence length="118" mass="13936">MKKSFYIIGIIMIIIICYIFMNFFFFDKWACYSSEKQINSYIKNHDTKKLHDITDNNKTYQILRNSKKVSIKLRSDNQGSEGIGYYQVNLNDKPAKLYIKIKHAFIPEGPEVKTIELE</sequence>
<dbReference type="RefSeq" id="WP_126564932.1">
    <property type="nucleotide sequence ID" value="NZ_BMCY01000014.1"/>
</dbReference>
<gene>
    <name evidence="2" type="ORF">E2558_12020</name>
</gene>
<evidence type="ECO:0000313" key="2">
    <source>
        <dbReference type="EMBL" id="TGN22207.1"/>
    </source>
</evidence>
<name>A0A4Z1B4Z2_9STAP</name>
<evidence type="ECO:0000256" key="1">
    <source>
        <dbReference type="SAM" id="Phobius"/>
    </source>
</evidence>
<comment type="caution">
    <text evidence="2">The sequence shown here is derived from an EMBL/GenBank/DDBJ whole genome shotgun (WGS) entry which is preliminary data.</text>
</comment>
<evidence type="ECO:0000313" key="3">
    <source>
        <dbReference type="Proteomes" id="UP000297459"/>
    </source>
</evidence>
<keyword evidence="2" id="KW-0614">Plasmid</keyword>
<feature type="transmembrane region" description="Helical" evidence="1">
    <location>
        <begin position="6"/>
        <end position="26"/>
    </location>
</feature>
<dbReference type="EMBL" id="SRPJ01000013">
    <property type="protein sequence ID" value="TGN22207.1"/>
    <property type="molecule type" value="Genomic_DNA"/>
</dbReference>
<keyword evidence="3" id="KW-1185">Reference proteome</keyword>
<protein>
    <submittedName>
        <fullName evidence="2">Uncharacterized protein</fullName>
    </submittedName>
</protein>
<proteinExistence type="predicted"/>
<geneLocation type="plasmid" evidence="2">
    <name>pVVS1</name>
</geneLocation>
<keyword evidence="1" id="KW-0812">Transmembrane</keyword>
<organism evidence="2 3">
    <name type="scientific">Staphylococcus pragensis</name>
    <dbReference type="NCBI Taxonomy" id="1611836"/>
    <lineage>
        <taxon>Bacteria</taxon>
        <taxon>Bacillati</taxon>
        <taxon>Bacillota</taxon>
        <taxon>Bacilli</taxon>
        <taxon>Bacillales</taxon>
        <taxon>Staphylococcaceae</taxon>
        <taxon>Staphylococcus</taxon>
    </lineage>
</organism>
<dbReference type="AlphaFoldDB" id="A0A4Z1B4Z2"/>
<accession>A0A4Z1B4Z2</accession>
<keyword evidence="1" id="KW-0472">Membrane</keyword>